<sequence length="174" mass="18927">MEEQSVVNGIRSKTTQELAVEGQKYLEETIEHAFQILSSMNDELCNPVLWSTSPSATSPSPSSNGDAASDTSNYHSDTAAAAAGAMEEARFRYKNAVAALRTILTAIPNSQKAKTFDTSSAASPGDDDEIKKLEEQATSLRRELANKNLHLKTLIDQLRNLISDISTWQSSFST</sequence>
<organism evidence="2 3">
    <name type="scientific">Flemingia macrophylla</name>
    <dbReference type="NCBI Taxonomy" id="520843"/>
    <lineage>
        <taxon>Eukaryota</taxon>
        <taxon>Viridiplantae</taxon>
        <taxon>Streptophyta</taxon>
        <taxon>Embryophyta</taxon>
        <taxon>Tracheophyta</taxon>
        <taxon>Spermatophyta</taxon>
        <taxon>Magnoliopsida</taxon>
        <taxon>eudicotyledons</taxon>
        <taxon>Gunneridae</taxon>
        <taxon>Pentapetalae</taxon>
        <taxon>rosids</taxon>
        <taxon>fabids</taxon>
        <taxon>Fabales</taxon>
        <taxon>Fabaceae</taxon>
        <taxon>Papilionoideae</taxon>
        <taxon>50 kb inversion clade</taxon>
        <taxon>NPAAA clade</taxon>
        <taxon>indigoferoid/millettioid clade</taxon>
        <taxon>Phaseoleae</taxon>
        <taxon>Flemingia</taxon>
    </lineage>
</organism>
<name>A0ABD1NFZ0_9FABA</name>
<feature type="compositionally biased region" description="Low complexity" evidence="1">
    <location>
        <begin position="52"/>
        <end position="63"/>
    </location>
</feature>
<evidence type="ECO:0008006" key="4">
    <source>
        <dbReference type="Google" id="ProtNLM"/>
    </source>
</evidence>
<dbReference type="AlphaFoldDB" id="A0ABD1NFZ0"/>
<reference evidence="2 3" key="1">
    <citation type="submission" date="2024-08" db="EMBL/GenBank/DDBJ databases">
        <title>Insights into the chromosomal genome structure of Flemingia macrophylla.</title>
        <authorList>
            <person name="Ding Y."/>
            <person name="Zhao Y."/>
            <person name="Bi W."/>
            <person name="Wu M."/>
            <person name="Zhao G."/>
            <person name="Gong Y."/>
            <person name="Li W."/>
            <person name="Zhang P."/>
        </authorList>
    </citation>
    <scope>NUCLEOTIDE SEQUENCE [LARGE SCALE GENOMIC DNA]</scope>
    <source>
        <strain evidence="2">DYQJB</strain>
        <tissue evidence="2">Leaf</tissue>
    </source>
</reference>
<accession>A0ABD1NFZ0</accession>
<proteinExistence type="predicted"/>
<dbReference type="EMBL" id="JBGMDY010000001">
    <property type="protein sequence ID" value="KAL2347051.1"/>
    <property type="molecule type" value="Genomic_DNA"/>
</dbReference>
<protein>
    <recommendedName>
        <fullName evidence="4">Mediator of RNA polymerase II transcription subunit 30</fullName>
    </recommendedName>
</protein>
<evidence type="ECO:0000313" key="2">
    <source>
        <dbReference type="EMBL" id="KAL2347051.1"/>
    </source>
</evidence>
<dbReference type="PANTHER" id="PTHR36406:SF2">
    <property type="entry name" value="MEDIATOR OF RNA POLYMERASE II TRANSCRIPTION SUBUNIT 30"/>
    <property type="match status" value="1"/>
</dbReference>
<gene>
    <name evidence="2" type="ORF">Fmac_001051</name>
</gene>
<comment type="caution">
    <text evidence="2">The sequence shown here is derived from an EMBL/GenBank/DDBJ whole genome shotgun (WGS) entry which is preliminary data.</text>
</comment>
<evidence type="ECO:0000256" key="1">
    <source>
        <dbReference type="SAM" id="MobiDB-lite"/>
    </source>
</evidence>
<feature type="compositionally biased region" description="Polar residues" evidence="1">
    <location>
        <begin position="64"/>
        <end position="76"/>
    </location>
</feature>
<dbReference type="PANTHER" id="PTHR36406">
    <property type="entry name" value="MEDIATOR OF RNA POLYMERASE II TRANSCRIPTION SUBUNIT 30"/>
    <property type="match status" value="1"/>
</dbReference>
<keyword evidence="3" id="KW-1185">Reference proteome</keyword>
<evidence type="ECO:0000313" key="3">
    <source>
        <dbReference type="Proteomes" id="UP001603857"/>
    </source>
</evidence>
<feature type="region of interest" description="Disordered" evidence="1">
    <location>
        <begin position="52"/>
        <end position="81"/>
    </location>
</feature>
<dbReference type="Proteomes" id="UP001603857">
    <property type="component" value="Unassembled WGS sequence"/>
</dbReference>
<dbReference type="InterPro" id="IPR034568">
    <property type="entry name" value="MED30"/>
</dbReference>